<evidence type="ECO:0000256" key="2">
    <source>
        <dbReference type="ARBA" id="ARBA00022525"/>
    </source>
</evidence>
<dbReference type="InterPro" id="IPR001029">
    <property type="entry name" value="Flagellin_N"/>
</dbReference>
<evidence type="ECO:0000313" key="8">
    <source>
        <dbReference type="Proteomes" id="UP001240529"/>
    </source>
</evidence>
<evidence type="ECO:0000313" key="7">
    <source>
        <dbReference type="EMBL" id="MDQ7951101.1"/>
    </source>
</evidence>
<sequence length="411" mass="42470">MAQVINTNTMSLNAQRNLSTSGNSLATTIQRLSSGLRINSAKDDAAGLAISERFSTQIRGLDVAIRNANDGISLAQVAEGSLSEVGNNLQRIRELAVQASNATNSSSDRKALQAEVTQLVSEIDRVAKQSDFNGTKLLDGSFTSQLFQVGANAGQAIAINSVVDAKAESLGAASFLDAGKIAFTATDVEDAKGTLSGLKVGNVSLGEIKFDYTPRAVAGTPEPAVDNANMERAAKAVAAAINNKLGETGLHATVATAANGAVIPGEVALTAVKADGNATDITVTKPPVAPATDPVAMNTVGPATNPVHVADIKIDTVAGAQQALSIVDKALESVNSVRADLGAIQNRFTSVVANLQTSSENLSASRSRIRDTDFAKETAELTRTQILQQAGTAMLAQANQVPQNVLSLLQR</sequence>
<dbReference type="Gene3D" id="1.20.1330.10">
    <property type="entry name" value="f41 fragment of flagellin, N-terminal domain"/>
    <property type="match status" value="1"/>
</dbReference>
<comment type="caution">
    <text evidence="7">The sequence shown here is derived from an EMBL/GenBank/DDBJ whole genome shotgun (WGS) entry which is preliminary data.</text>
</comment>
<evidence type="ECO:0000259" key="5">
    <source>
        <dbReference type="Pfam" id="PF00669"/>
    </source>
</evidence>
<dbReference type="PANTHER" id="PTHR42792">
    <property type="entry name" value="FLAGELLIN"/>
    <property type="match status" value="1"/>
</dbReference>
<comment type="similarity">
    <text evidence="1 4">Belongs to the bacterial flagellin family.</text>
</comment>
<comment type="subcellular location">
    <subcellularLocation>
        <location evidence="4">Secreted</location>
    </subcellularLocation>
    <subcellularLocation>
        <location evidence="4">Bacterial flagellum</location>
    </subcellularLocation>
</comment>
<keyword evidence="2 4" id="KW-0964">Secreted</keyword>
<keyword evidence="7" id="KW-0969">Cilium</keyword>
<dbReference type="Pfam" id="PF00700">
    <property type="entry name" value="Flagellin_C"/>
    <property type="match status" value="1"/>
</dbReference>
<keyword evidence="7" id="KW-0282">Flagellum</keyword>
<dbReference type="InterPro" id="IPR001492">
    <property type="entry name" value="Flagellin"/>
</dbReference>
<dbReference type="Gene3D" id="6.10.10.10">
    <property type="entry name" value="Flagellar export chaperone, C-terminal domain"/>
    <property type="match status" value="1"/>
</dbReference>
<dbReference type="EMBL" id="JAVIAC010000002">
    <property type="protein sequence ID" value="MDQ7951101.1"/>
    <property type="molecule type" value="Genomic_DNA"/>
</dbReference>
<evidence type="ECO:0000256" key="4">
    <source>
        <dbReference type="RuleBase" id="RU362073"/>
    </source>
</evidence>
<dbReference type="GO" id="GO:0005576">
    <property type="term" value="C:extracellular region"/>
    <property type="evidence" value="ECO:0007669"/>
    <property type="project" value="UniProtKB-SubCell"/>
</dbReference>
<dbReference type="InterPro" id="IPR046358">
    <property type="entry name" value="Flagellin_C"/>
</dbReference>
<name>A0AAP5F0C5_9GAMM</name>
<keyword evidence="3 4" id="KW-0975">Bacterial flagellum</keyword>
<dbReference type="Proteomes" id="UP001240529">
    <property type="component" value="Unassembled WGS sequence"/>
</dbReference>
<keyword evidence="7" id="KW-0966">Cell projection</keyword>
<evidence type="ECO:0000256" key="3">
    <source>
        <dbReference type="ARBA" id="ARBA00023143"/>
    </source>
</evidence>
<dbReference type="AlphaFoldDB" id="A0AAP5F0C5"/>
<organism evidence="7 8">
    <name type="scientific">Stenotrophomonas geniculata</name>
    <dbReference type="NCBI Taxonomy" id="86188"/>
    <lineage>
        <taxon>Bacteria</taxon>
        <taxon>Pseudomonadati</taxon>
        <taxon>Pseudomonadota</taxon>
        <taxon>Gammaproteobacteria</taxon>
        <taxon>Lysobacterales</taxon>
        <taxon>Lysobacteraceae</taxon>
        <taxon>Stenotrophomonas</taxon>
    </lineage>
</organism>
<reference evidence="7" key="1">
    <citation type="submission" date="2023-07" db="EMBL/GenBank/DDBJ databases">
        <authorList>
            <person name="Shahid S."/>
            <person name="Akbar M.Y."/>
            <person name="Ajmal W."/>
            <person name="Ansari A."/>
            <person name="Ghazanfar S."/>
        </authorList>
    </citation>
    <scope>NUCLEOTIDE SEQUENCE</scope>
    <source>
        <strain evidence="7">NIGAB</strain>
    </source>
</reference>
<feature type="domain" description="Flagellin C-terminal" evidence="6">
    <location>
        <begin position="324"/>
        <end position="409"/>
    </location>
</feature>
<dbReference type="GO" id="GO:0009288">
    <property type="term" value="C:bacterial-type flagellum"/>
    <property type="evidence" value="ECO:0007669"/>
    <property type="project" value="UniProtKB-SubCell"/>
</dbReference>
<dbReference type="SUPFAM" id="SSF64518">
    <property type="entry name" value="Phase 1 flagellin"/>
    <property type="match status" value="1"/>
</dbReference>
<comment type="function">
    <text evidence="4">Flagellin is the subunit protein which polymerizes to form the filaments of bacterial flagella.</text>
</comment>
<dbReference type="PRINTS" id="PR00207">
    <property type="entry name" value="FLAGELLIN"/>
</dbReference>
<dbReference type="Pfam" id="PF00669">
    <property type="entry name" value="Flagellin_N"/>
    <property type="match status" value="1"/>
</dbReference>
<accession>A0AAP5F0C5</accession>
<protein>
    <recommendedName>
        <fullName evidence="4">Flagellin</fullName>
    </recommendedName>
</protein>
<proteinExistence type="inferred from homology"/>
<dbReference type="Gene3D" id="3.30.70.2120">
    <property type="match status" value="1"/>
</dbReference>
<dbReference type="RefSeq" id="WP_053442976.1">
    <property type="nucleotide sequence ID" value="NZ_CP133579.1"/>
</dbReference>
<evidence type="ECO:0000259" key="6">
    <source>
        <dbReference type="Pfam" id="PF00700"/>
    </source>
</evidence>
<feature type="domain" description="Flagellin N-terminal" evidence="5">
    <location>
        <begin position="5"/>
        <end position="143"/>
    </location>
</feature>
<dbReference type="InterPro" id="IPR042187">
    <property type="entry name" value="Flagellin_C_sub2"/>
</dbReference>
<dbReference type="NCBIfam" id="NF006467">
    <property type="entry name" value="PRK08869.1-2"/>
    <property type="match status" value="1"/>
</dbReference>
<evidence type="ECO:0000256" key="1">
    <source>
        <dbReference type="ARBA" id="ARBA00005709"/>
    </source>
</evidence>
<gene>
    <name evidence="7" type="ORF">Q0031_04825</name>
</gene>
<dbReference type="GO" id="GO:0005198">
    <property type="term" value="F:structural molecule activity"/>
    <property type="evidence" value="ECO:0007669"/>
    <property type="project" value="UniProtKB-UniRule"/>
</dbReference>
<dbReference type="PANTHER" id="PTHR42792:SF2">
    <property type="entry name" value="FLAGELLIN"/>
    <property type="match status" value="1"/>
</dbReference>